<organism evidence="2 3">
    <name type="scientific">Pseudomonas maioricensis</name>
    <dbReference type="NCBI Taxonomy" id="1766623"/>
    <lineage>
        <taxon>Bacteria</taxon>
        <taxon>Pseudomonadati</taxon>
        <taxon>Pseudomonadota</taxon>
        <taxon>Gammaproteobacteria</taxon>
        <taxon>Pseudomonadales</taxon>
        <taxon>Pseudomonadaceae</taxon>
        <taxon>Pseudomonas</taxon>
    </lineage>
</organism>
<comment type="caution">
    <text evidence="2">The sequence shown here is derived from an EMBL/GenBank/DDBJ whole genome shotgun (WGS) entry which is preliminary data.</text>
</comment>
<evidence type="ECO:0000313" key="2">
    <source>
        <dbReference type="EMBL" id="MCI8212278.1"/>
    </source>
</evidence>
<sequence>MNKFKKKNIKRWLIPAFISTGLTYGAHANTEQTGAINITGSETTAAEPVVDHPLSEPKFSVLEDKLHSLNDALTSKHPVHYYGFVSRRGQDVILMFPGGNPTTQAWKVEYYENGNWVAHNLRSKVFSNLEPGAELIIRVTPANQQHGASIPYSLSFGSYPVLKKYDLHDEPGVIRIPTGYSEPGWLATQAYKEALLEVVFTDTKGAPVEGGQAYFRLNFEGAPSGLGHFLVSDANGLAARKVELGRCYGGKQAQDFVHKQKGFNTWRSYYRVGDYTLQNLASFAIGDKPHTFKLGHICKQTLINTTRPRT</sequence>
<accession>A0ABS9ZNW5</accession>
<name>A0ABS9ZNW5_9PSED</name>
<evidence type="ECO:0000256" key="1">
    <source>
        <dbReference type="SAM" id="SignalP"/>
    </source>
</evidence>
<gene>
    <name evidence="2" type="ORF">AUC61_22350</name>
</gene>
<feature type="signal peptide" evidence="1">
    <location>
        <begin position="1"/>
        <end position="28"/>
    </location>
</feature>
<keyword evidence="3" id="KW-1185">Reference proteome</keyword>
<evidence type="ECO:0000313" key="3">
    <source>
        <dbReference type="Proteomes" id="UP001320513"/>
    </source>
</evidence>
<protein>
    <submittedName>
        <fullName evidence="2">Uncharacterized protein</fullName>
    </submittedName>
</protein>
<feature type="chain" id="PRO_5046348860" evidence="1">
    <location>
        <begin position="29"/>
        <end position="310"/>
    </location>
</feature>
<dbReference type="Proteomes" id="UP001320513">
    <property type="component" value="Unassembled WGS sequence"/>
</dbReference>
<keyword evidence="1" id="KW-0732">Signal</keyword>
<dbReference type="RefSeq" id="WP_243248393.1">
    <property type="nucleotide sequence ID" value="NZ_LOHG01000019.1"/>
</dbReference>
<reference evidence="2 3" key="1">
    <citation type="submission" date="2015-12" db="EMBL/GenBank/DDBJ databases">
        <title>Phylogenomics in the description of a new species in the Pseudomonas syringae group.</title>
        <authorList>
            <person name="Busquets A."/>
            <person name="Gomila M."/>
            <person name="Beiki F."/>
            <person name="Rahimian H."/>
            <person name="Mulet M."/>
            <person name="Sanchez D."/>
            <person name="Garcia-Valdes E."/>
            <person name="Lalucat J."/>
        </authorList>
    </citation>
    <scope>NUCLEOTIDE SEQUENCE [LARGE SCALE GENOMIC DNA]</scope>
    <source>
        <strain evidence="2 3">S25</strain>
    </source>
</reference>
<dbReference type="EMBL" id="LOHG01000019">
    <property type="protein sequence ID" value="MCI8212278.1"/>
    <property type="molecule type" value="Genomic_DNA"/>
</dbReference>
<proteinExistence type="predicted"/>